<name>A0A5B0LXV1_PUCGR</name>
<dbReference type="AlphaFoldDB" id="A0A5B0LXV1"/>
<evidence type="ECO:0000313" key="1">
    <source>
        <dbReference type="EMBL" id="KAA1068859.1"/>
    </source>
</evidence>
<accession>A0A5B0LXV1</accession>
<comment type="caution">
    <text evidence="1">The sequence shown here is derived from an EMBL/GenBank/DDBJ whole genome shotgun (WGS) entry which is preliminary data.</text>
</comment>
<dbReference type="EMBL" id="VSWC01000183">
    <property type="protein sequence ID" value="KAA1068859.1"/>
    <property type="molecule type" value="Genomic_DNA"/>
</dbReference>
<dbReference type="OrthoDB" id="3255021at2759"/>
<evidence type="ECO:0000313" key="2">
    <source>
        <dbReference type="Proteomes" id="UP000324748"/>
    </source>
</evidence>
<keyword evidence="2" id="KW-1185">Reference proteome</keyword>
<reference evidence="1 2" key="1">
    <citation type="submission" date="2019-05" db="EMBL/GenBank/DDBJ databases">
        <title>Emergence of the Ug99 lineage of the wheat stem rust pathogen through somatic hybridization.</title>
        <authorList>
            <person name="Li F."/>
            <person name="Upadhyaya N.M."/>
            <person name="Sperschneider J."/>
            <person name="Matny O."/>
            <person name="Nguyen-Phuc H."/>
            <person name="Mago R."/>
            <person name="Raley C."/>
            <person name="Miller M.E."/>
            <person name="Silverstein K.A.T."/>
            <person name="Henningsen E."/>
            <person name="Hirsch C.D."/>
            <person name="Visser B."/>
            <person name="Pretorius Z.A."/>
            <person name="Steffenson B.J."/>
            <person name="Schwessinger B."/>
            <person name="Dodds P.N."/>
            <person name="Figueroa M."/>
        </authorList>
    </citation>
    <scope>NUCLEOTIDE SEQUENCE [LARGE SCALE GENOMIC DNA]</scope>
    <source>
        <strain evidence="1">21-0</strain>
    </source>
</reference>
<dbReference type="Proteomes" id="UP000324748">
    <property type="component" value="Unassembled WGS sequence"/>
</dbReference>
<proteinExistence type="predicted"/>
<organism evidence="1 2">
    <name type="scientific">Puccinia graminis f. sp. tritici</name>
    <dbReference type="NCBI Taxonomy" id="56615"/>
    <lineage>
        <taxon>Eukaryota</taxon>
        <taxon>Fungi</taxon>
        <taxon>Dikarya</taxon>
        <taxon>Basidiomycota</taxon>
        <taxon>Pucciniomycotina</taxon>
        <taxon>Pucciniomycetes</taxon>
        <taxon>Pucciniales</taxon>
        <taxon>Pucciniaceae</taxon>
        <taxon>Puccinia</taxon>
    </lineage>
</organism>
<evidence type="ECO:0008006" key="3">
    <source>
        <dbReference type="Google" id="ProtNLM"/>
    </source>
</evidence>
<gene>
    <name evidence="1" type="ORF">PGT21_003902</name>
</gene>
<protein>
    <recommendedName>
        <fullName evidence="3">Reverse transcriptase zinc-binding domain-containing protein</fullName>
    </recommendedName>
</protein>
<sequence length="156" mass="17608">MGNELADRKVAEARTTSLLDISIRGSLAAEKTKLIRRDKLWKGSPRMEFPIQAAIHQLRSGNVPLNAFQFKCKRVPYPICLSCGVLETVDHYLISCSRFTKARSAARKILRDERITSITARTLLHNPHAFMATKSFIEISARLPQFQQEDETGGTH</sequence>